<feature type="disulfide bond" evidence="5">
    <location>
        <begin position="186"/>
        <end position="262"/>
    </location>
</feature>
<evidence type="ECO:0000256" key="2">
    <source>
        <dbReference type="ARBA" id="ARBA00022729"/>
    </source>
</evidence>
<organism evidence="7 8">
    <name type="scientific">Paramixta manurensis</name>
    <dbReference type="NCBI Taxonomy" id="2740817"/>
    <lineage>
        <taxon>Bacteria</taxon>
        <taxon>Pseudomonadati</taxon>
        <taxon>Pseudomonadota</taxon>
        <taxon>Gammaproteobacteria</taxon>
        <taxon>Enterobacterales</taxon>
        <taxon>Erwiniaceae</taxon>
        <taxon>Paramixta</taxon>
    </lineage>
</organism>
<dbReference type="GO" id="GO:0031419">
    <property type="term" value="F:cobalamin binding"/>
    <property type="evidence" value="ECO:0007669"/>
    <property type="project" value="InterPro"/>
</dbReference>
<feature type="site" description="Important for BtuC binding" evidence="5">
    <location>
        <position position="205"/>
    </location>
</feature>
<dbReference type="CDD" id="cd01144">
    <property type="entry name" value="BtuF"/>
    <property type="match status" value="1"/>
</dbReference>
<dbReference type="EMBL" id="CP054212">
    <property type="protein sequence ID" value="QKJ85906.1"/>
    <property type="molecule type" value="Genomic_DNA"/>
</dbReference>
<feature type="signal peptide" evidence="5">
    <location>
        <begin position="1"/>
        <end position="22"/>
    </location>
</feature>
<reference evidence="7 8" key="1">
    <citation type="submission" date="2020-06" db="EMBL/GenBank/DDBJ databases">
        <title>Genome sequence of Paramixta manurensis strain PD-1.</title>
        <authorList>
            <person name="Lee C.W."/>
            <person name="Kim J."/>
        </authorList>
    </citation>
    <scope>NUCLEOTIDE SEQUENCE [LARGE SCALE GENOMIC DNA]</scope>
    <source>
        <strain evidence="7 8">PD-1</strain>
    </source>
</reference>
<dbReference type="PANTHER" id="PTHR42860:SF1">
    <property type="entry name" value="VITAMIN B12-BINDING PROTEIN"/>
    <property type="match status" value="1"/>
</dbReference>
<comment type="subunit">
    <text evidence="5">The complex is composed of two ATP-binding proteins (BtuD), two transmembrane proteins (BtuC) and a solute-binding protein (BtuF).</text>
</comment>
<name>A0A6M8U5F1_9GAMM</name>
<dbReference type="PROSITE" id="PS50983">
    <property type="entry name" value="FE_B12_PBP"/>
    <property type="match status" value="1"/>
</dbReference>
<dbReference type="InterPro" id="IPR023544">
    <property type="entry name" value="ABC_transptr_vit_B12-bd"/>
</dbReference>
<feature type="chain" id="PRO_5027182090" description="Vitamin B12-binding protein" evidence="5">
    <location>
        <begin position="23"/>
        <end position="274"/>
    </location>
</feature>
<evidence type="ECO:0000256" key="1">
    <source>
        <dbReference type="ARBA" id="ARBA00022448"/>
    </source>
</evidence>
<comment type="function">
    <text evidence="5">Part of the ABC transporter complex BtuCDF involved in vitamin B12 import. Binds vitamin B12 and delivers it to the periplasmic surface of BtuC.</text>
</comment>
<dbReference type="Gene3D" id="3.40.50.1980">
    <property type="entry name" value="Nitrogenase molybdenum iron protein domain"/>
    <property type="match status" value="2"/>
</dbReference>
<accession>A0A6M8U5F1</accession>
<dbReference type="AlphaFoldDB" id="A0A6M8U5F1"/>
<evidence type="ECO:0000256" key="5">
    <source>
        <dbReference type="HAMAP-Rule" id="MF_01000"/>
    </source>
</evidence>
<dbReference type="SUPFAM" id="SSF53807">
    <property type="entry name" value="Helical backbone' metal receptor"/>
    <property type="match status" value="1"/>
</dbReference>
<evidence type="ECO:0000313" key="8">
    <source>
        <dbReference type="Proteomes" id="UP000505325"/>
    </source>
</evidence>
<dbReference type="InterPro" id="IPR002491">
    <property type="entry name" value="ABC_transptr_periplasmic_BD"/>
</dbReference>
<keyword evidence="2 5" id="KW-0732">Signal</keyword>
<feature type="site" description="Important for BtuC binding" evidence="5">
    <location>
        <position position="75"/>
    </location>
</feature>
<sequence precursor="true">MRALKHLLLGICLLVLSAAALANSAPPRVVTLAPHLTELAFAAGITPVGVSAWSDYPAAAKKIEQVANWQGINVERILALKPDVVLAWRGGNPQRQVAQLQSLGLKVEWINANSIEEVITALRHLQNWSPQPQQAATQADELAKRVDALRQRYANAPKKTVFLQFGFQPLFTASQATLQNQIIGLCGGVNIFAHSAVPWPQVSREQVLMRHPQFIVIGGEAKQIQQVERYWRPRLNVPVIAVNDDWFSRPGPRIILAAEQLCQALQAKKPSSSH</sequence>
<protein>
    <recommendedName>
        <fullName evidence="5">Vitamin B12-binding protein</fullName>
    </recommendedName>
</protein>
<evidence type="ECO:0000256" key="3">
    <source>
        <dbReference type="ARBA" id="ARBA00022764"/>
    </source>
</evidence>
<dbReference type="GO" id="GO:0042597">
    <property type="term" value="C:periplasmic space"/>
    <property type="evidence" value="ECO:0007669"/>
    <property type="project" value="UniProtKB-SubCell"/>
</dbReference>
<comment type="caution">
    <text evidence="5">Lacks conserved residue(s) required for the propagation of feature annotation.</text>
</comment>
<dbReference type="InterPro" id="IPR051030">
    <property type="entry name" value="Vitamin_B12-ABC_binding"/>
</dbReference>
<keyword evidence="8" id="KW-1185">Reference proteome</keyword>
<keyword evidence="1 5" id="KW-0813">Transport</keyword>
<gene>
    <name evidence="5" type="primary">btuF</name>
    <name evidence="7" type="ORF">PMPD1_0937</name>
</gene>
<comment type="subcellular location">
    <subcellularLocation>
        <location evidence="5">Periplasm</location>
    </subcellularLocation>
</comment>
<keyword evidence="4 5" id="KW-1015">Disulfide bond</keyword>
<dbReference type="KEGG" id="pmak:PMPD1_0937"/>
<dbReference type="GO" id="GO:0015889">
    <property type="term" value="P:cobalamin transport"/>
    <property type="evidence" value="ECO:0007669"/>
    <property type="project" value="UniProtKB-UniRule"/>
</dbReference>
<feature type="domain" description="Fe/B12 periplasmic-binding" evidence="6">
    <location>
        <begin position="28"/>
        <end position="269"/>
    </location>
</feature>
<keyword evidence="3 5" id="KW-0574">Periplasm</keyword>
<dbReference type="InterPro" id="IPR054828">
    <property type="entry name" value="Vit_B12_bind_prot"/>
</dbReference>
<comment type="similarity">
    <text evidence="5">Belongs to the BtuF family.</text>
</comment>
<proteinExistence type="inferred from homology"/>
<evidence type="ECO:0000313" key="7">
    <source>
        <dbReference type="EMBL" id="QKJ85906.1"/>
    </source>
</evidence>
<dbReference type="Proteomes" id="UP000505325">
    <property type="component" value="Chromosome"/>
</dbReference>
<dbReference type="PANTHER" id="PTHR42860">
    <property type="entry name" value="VITAMIN B12-BINDING PROTEIN"/>
    <property type="match status" value="1"/>
</dbReference>
<dbReference type="HAMAP" id="MF_01000">
    <property type="entry name" value="BtuF"/>
    <property type="match status" value="1"/>
</dbReference>
<evidence type="ECO:0000259" key="6">
    <source>
        <dbReference type="PROSITE" id="PS50983"/>
    </source>
</evidence>
<dbReference type="NCBIfam" id="NF002894">
    <property type="entry name" value="PRK03379.1"/>
    <property type="match status" value="1"/>
</dbReference>
<dbReference type="NCBIfam" id="NF038402">
    <property type="entry name" value="TroA_like"/>
    <property type="match status" value="1"/>
</dbReference>
<dbReference type="Pfam" id="PF01497">
    <property type="entry name" value="Peripla_BP_2"/>
    <property type="match status" value="1"/>
</dbReference>
<evidence type="ECO:0000256" key="4">
    <source>
        <dbReference type="ARBA" id="ARBA00023157"/>
    </source>
</evidence>